<reference evidence="2" key="1">
    <citation type="submission" date="2020-10" db="EMBL/GenBank/DDBJ databases">
        <title>Dehalococcoides mccartyi of a TCE/Cr reducing biochatode.</title>
        <authorList>
            <person name="Matturro B."/>
        </authorList>
    </citation>
    <scope>NUCLEOTIDE SEQUENCE</scope>
    <source>
        <strain evidence="2">Bin4</strain>
    </source>
</reference>
<dbReference type="AlphaFoldDB" id="A0A843ADN8"/>
<sequence>MDESILISKTEKYLNEIQNEKISLEKISKLESFKSVYCKLTKRLSNLQEMREDMDLKGYTAPYRSLNKYGSTNSGDITFEEMSEVNRHGQYFRMKATAKKNILDRVKSAIDAHKIAIGHLEEFGIFKCESCSKSYKPSAFIELSKKESANNKNIENKENISKLEEKKEEKEECSCGCTDFKFEINKTGVYRLEIIPYLPLSGNYMVLMSEMTSWGRESFKKVLSILKQERKGVVKTVSAVIKFKENDRWIRKRVSLDSEYVDSYEEEIRKEYGKNVRIEFLQFHRTKPTIINDKHARTALAIGYAKYAENIVQNNKESILKDKISNIYKLAKYDEIVRDVKLQRPKFVVGEDSLEEWRRFETENRLKTVGLMSKRENLDPQLKQDINKRKNVEKRVFSEVASTLILWDIFKYYLTTSQDRRKRYGGPFPYLRSDIDRKQRRIFENMNKEVVNILKNNENEKIIELNNMDLLLNKKFNLEKKIKGSNIKINYVSLGAAIISSNCNIPVSLSSKTFDVTEKSVENEIKNINTFKKPKSDKTKKFLEMIKK</sequence>
<keyword evidence="1" id="KW-0175">Coiled coil</keyword>
<dbReference type="RefSeq" id="WP_278521582.1">
    <property type="nucleotide sequence ID" value="NZ_JADIIN010000006.1"/>
</dbReference>
<organism evidence="2 3">
    <name type="scientific">Methanobrevibacter arboriphilus</name>
    <dbReference type="NCBI Taxonomy" id="39441"/>
    <lineage>
        <taxon>Archaea</taxon>
        <taxon>Methanobacteriati</taxon>
        <taxon>Methanobacteriota</taxon>
        <taxon>Methanomada group</taxon>
        <taxon>Methanobacteria</taxon>
        <taxon>Methanobacteriales</taxon>
        <taxon>Methanobacteriaceae</taxon>
        <taxon>Methanobrevibacter</taxon>
    </lineage>
</organism>
<proteinExistence type="predicted"/>
<evidence type="ECO:0000313" key="3">
    <source>
        <dbReference type="Proteomes" id="UP000658733"/>
    </source>
</evidence>
<evidence type="ECO:0000313" key="2">
    <source>
        <dbReference type="EMBL" id="MBF4467901.1"/>
    </source>
</evidence>
<name>A0A843ADN8_METAZ</name>
<comment type="caution">
    <text evidence="2">The sequence shown here is derived from an EMBL/GenBank/DDBJ whole genome shotgun (WGS) entry which is preliminary data.</text>
</comment>
<protein>
    <submittedName>
        <fullName evidence="2">DUF530 domain-containing protein</fullName>
    </submittedName>
</protein>
<accession>A0A843ADN8</accession>
<dbReference type="Proteomes" id="UP000658733">
    <property type="component" value="Unassembled WGS sequence"/>
</dbReference>
<gene>
    <name evidence="2" type="ORF">ISP01_00710</name>
</gene>
<dbReference type="EMBL" id="JADIIN010000006">
    <property type="protein sequence ID" value="MBF4467901.1"/>
    <property type="molecule type" value="Genomic_DNA"/>
</dbReference>
<evidence type="ECO:0000256" key="1">
    <source>
        <dbReference type="SAM" id="Coils"/>
    </source>
</evidence>
<dbReference type="InterPro" id="IPR007503">
    <property type="entry name" value="DUF530"/>
</dbReference>
<dbReference type="Pfam" id="PF04409">
    <property type="entry name" value="DUF530"/>
    <property type="match status" value="1"/>
</dbReference>
<feature type="coiled-coil region" evidence="1">
    <location>
        <begin position="146"/>
        <end position="173"/>
    </location>
</feature>